<feature type="transmembrane region" description="Helical" evidence="1">
    <location>
        <begin position="216"/>
        <end position="234"/>
    </location>
</feature>
<organism evidence="2 3">
    <name type="scientific">Lapidilactobacillus achengensis</name>
    <dbReference type="NCBI Taxonomy" id="2486000"/>
    <lineage>
        <taxon>Bacteria</taxon>
        <taxon>Bacillati</taxon>
        <taxon>Bacillota</taxon>
        <taxon>Bacilli</taxon>
        <taxon>Lactobacillales</taxon>
        <taxon>Lactobacillaceae</taxon>
        <taxon>Lapidilactobacillus</taxon>
    </lineage>
</organism>
<name>A0ABW1UJJ9_9LACO</name>
<feature type="transmembrane region" description="Helical" evidence="1">
    <location>
        <begin position="169"/>
        <end position="196"/>
    </location>
</feature>
<keyword evidence="1" id="KW-0812">Transmembrane</keyword>
<evidence type="ECO:0000313" key="3">
    <source>
        <dbReference type="Proteomes" id="UP001596310"/>
    </source>
</evidence>
<evidence type="ECO:0000313" key="2">
    <source>
        <dbReference type="EMBL" id="MFC6314097.1"/>
    </source>
</evidence>
<dbReference type="Proteomes" id="UP001596310">
    <property type="component" value="Unassembled WGS sequence"/>
</dbReference>
<proteinExistence type="predicted"/>
<evidence type="ECO:0000256" key="1">
    <source>
        <dbReference type="SAM" id="Phobius"/>
    </source>
</evidence>
<gene>
    <name evidence="2" type="ORF">ACFQHW_00745</name>
</gene>
<dbReference type="EMBL" id="JBHSSM010000004">
    <property type="protein sequence ID" value="MFC6314097.1"/>
    <property type="molecule type" value="Genomic_DNA"/>
</dbReference>
<keyword evidence="1" id="KW-1133">Transmembrane helix</keyword>
<keyword evidence="1" id="KW-0472">Membrane</keyword>
<accession>A0ABW1UJJ9</accession>
<feature type="transmembrane region" description="Helical" evidence="1">
    <location>
        <begin position="29"/>
        <end position="51"/>
    </location>
</feature>
<feature type="transmembrane region" description="Helical" evidence="1">
    <location>
        <begin position="240"/>
        <end position="258"/>
    </location>
</feature>
<keyword evidence="3" id="KW-1185">Reference proteome</keyword>
<sequence>MKKIAFPVRYFMSAFTPTAMFKGRHALRWWQQIIVFIFLSALMIVPIPIFYAQQTTFNFHAFLPDANALLARQELKDASQQLTFKDDRLQTSENKVIYQTKKALIGTNLTKKQMKQVDNAVDLAQDHFTLQERGYLFQATYQQKNNVAPHKNITKFLQNSWYRSNHGSIMMLMLVSVGLIVVGSNLLLILGAAFFLSLMKRNRQASIKSFGEAHNLVLNASLYGTLAAMVTGLVRFDFSLMFMVFSVVLALMILAIYWRTRFNDEFTNNRGVQNDKTII</sequence>
<reference evidence="3" key="1">
    <citation type="journal article" date="2019" name="Int. J. Syst. Evol. Microbiol.">
        <title>The Global Catalogue of Microorganisms (GCM) 10K type strain sequencing project: providing services to taxonomists for standard genome sequencing and annotation.</title>
        <authorList>
            <consortium name="The Broad Institute Genomics Platform"/>
            <consortium name="The Broad Institute Genome Sequencing Center for Infectious Disease"/>
            <person name="Wu L."/>
            <person name="Ma J."/>
        </authorList>
    </citation>
    <scope>NUCLEOTIDE SEQUENCE [LARGE SCALE GENOMIC DNA]</scope>
    <source>
        <strain evidence="3">CCM 8897</strain>
    </source>
</reference>
<protein>
    <submittedName>
        <fullName evidence="2">DUF1189 family protein</fullName>
    </submittedName>
</protein>
<dbReference type="RefSeq" id="WP_125598946.1">
    <property type="nucleotide sequence ID" value="NZ_JBHSSM010000004.1"/>
</dbReference>
<comment type="caution">
    <text evidence="2">The sequence shown here is derived from an EMBL/GenBank/DDBJ whole genome shotgun (WGS) entry which is preliminary data.</text>
</comment>